<keyword evidence="3" id="KW-1185">Reference proteome</keyword>
<feature type="compositionally biased region" description="Basic and acidic residues" evidence="1">
    <location>
        <begin position="164"/>
        <end position="179"/>
    </location>
</feature>
<organism evidence="2 3">
    <name type="scientific">Lottia gigantea</name>
    <name type="common">Giant owl limpet</name>
    <dbReference type="NCBI Taxonomy" id="225164"/>
    <lineage>
        <taxon>Eukaryota</taxon>
        <taxon>Metazoa</taxon>
        <taxon>Spiralia</taxon>
        <taxon>Lophotrochozoa</taxon>
        <taxon>Mollusca</taxon>
        <taxon>Gastropoda</taxon>
        <taxon>Patellogastropoda</taxon>
        <taxon>Lottioidea</taxon>
        <taxon>Lottiidae</taxon>
        <taxon>Lottia</taxon>
    </lineage>
</organism>
<dbReference type="GeneID" id="20235975"/>
<name>V4AFR8_LOTGI</name>
<evidence type="ECO:0000313" key="2">
    <source>
        <dbReference type="EMBL" id="ESO93975.1"/>
    </source>
</evidence>
<dbReference type="KEGG" id="lgi:LOTGIDRAFT_153453"/>
<accession>V4AFR8</accession>
<dbReference type="Proteomes" id="UP000030746">
    <property type="component" value="Unassembled WGS sequence"/>
</dbReference>
<evidence type="ECO:0000256" key="1">
    <source>
        <dbReference type="SAM" id="MobiDB-lite"/>
    </source>
</evidence>
<feature type="region of interest" description="Disordered" evidence="1">
    <location>
        <begin position="1"/>
        <end position="237"/>
    </location>
</feature>
<sequence>MLSVISKRRLQKRKHEDCESQNDYSSDSEDSKEETQKDGPQYQESRGGEDVQAYETKWSRGRKKDDLAKSENSDHTKATKEDNSRSPGTESNICSGEEQISSGEDTKKKKDKEPEEAVSKVAEKAEGSSTNVGEDEVPTKSKNKRLSLKKRYRGRYGSPGTRTQKRDDESQKVEIEKQPSDTSKLHQTLMLTMSKGDADKGGKKSKKKEKSKDYHIEAEKGKRGRSRSMWKPISARK</sequence>
<feature type="compositionally biased region" description="Basic and acidic residues" evidence="1">
    <location>
        <begin position="210"/>
        <end position="221"/>
    </location>
</feature>
<protein>
    <submittedName>
        <fullName evidence="2">Uncharacterized protein</fullName>
    </submittedName>
</protein>
<gene>
    <name evidence="2" type="ORF">LOTGIDRAFT_153453</name>
</gene>
<evidence type="ECO:0000313" key="3">
    <source>
        <dbReference type="Proteomes" id="UP000030746"/>
    </source>
</evidence>
<feature type="compositionally biased region" description="Polar residues" evidence="1">
    <location>
        <begin position="85"/>
        <end position="103"/>
    </location>
</feature>
<feature type="compositionally biased region" description="Basic residues" evidence="1">
    <location>
        <begin position="141"/>
        <end position="154"/>
    </location>
</feature>
<feature type="compositionally biased region" description="Basic and acidic residues" evidence="1">
    <location>
        <begin position="63"/>
        <end position="84"/>
    </location>
</feature>
<proteinExistence type="predicted"/>
<feature type="compositionally biased region" description="Basic residues" evidence="1">
    <location>
        <begin position="1"/>
        <end position="13"/>
    </location>
</feature>
<dbReference type="RefSeq" id="XP_009055586.1">
    <property type="nucleotide sequence ID" value="XM_009057338.1"/>
</dbReference>
<feature type="compositionally biased region" description="Basic residues" evidence="1">
    <location>
        <begin position="222"/>
        <end position="237"/>
    </location>
</feature>
<dbReference type="EMBL" id="KB201890">
    <property type="protein sequence ID" value="ESO93975.1"/>
    <property type="molecule type" value="Genomic_DNA"/>
</dbReference>
<reference evidence="2 3" key="1">
    <citation type="journal article" date="2013" name="Nature">
        <title>Insights into bilaterian evolution from three spiralian genomes.</title>
        <authorList>
            <person name="Simakov O."/>
            <person name="Marletaz F."/>
            <person name="Cho S.J."/>
            <person name="Edsinger-Gonzales E."/>
            <person name="Havlak P."/>
            <person name="Hellsten U."/>
            <person name="Kuo D.H."/>
            <person name="Larsson T."/>
            <person name="Lv J."/>
            <person name="Arendt D."/>
            <person name="Savage R."/>
            <person name="Osoegawa K."/>
            <person name="de Jong P."/>
            <person name="Grimwood J."/>
            <person name="Chapman J.A."/>
            <person name="Shapiro H."/>
            <person name="Aerts A."/>
            <person name="Otillar R.P."/>
            <person name="Terry A.Y."/>
            <person name="Boore J.L."/>
            <person name="Grigoriev I.V."/>
            <person name="Lindberg D.R."/>
            <person name="Seaver E.C."/>
            <person name="Weisblat D.A."/>
            <person name="Putnam N.H."/>
            <person name="Rokhsar D.S."/>
        </authorList>
    </citation>
    <scope>NUCLEOTIDE SEQUENCE [LARGE SCALE GENOMIC DNA]</scope>
</reference>
<feature type="compositionally biased region" description="Polar residues" evidence="1">
    <location>
        <begin position="180"/>
        <end position="191"/>
    </location>
</feature>
<dbReference type="HOGENOM" id="CLU_1171782_0_0_1"/>
<dbReference type="AlphaFoldDB" id="V4AFR8"/>
<feature type="compositionally biased region" description="Basic and acidic residues" evidence="1">
    <location>
        <begin position="104"/>
        <end position="126"/>
    </location>
</feature>
<dbReference type="CTD" id="20235975"/>